<evidence type="ECO:0000259" key="1">
    <source>
        <dbReference type="Pfam" id="PF00158"/>
    </source>
</evidence>
<proteinExistence type="predicted"/>
<dbReference type="GO" id="GO:0005524">
    <property type="term" value="F:ATP binding"/>
    <property type="evidence" value="ECO:0007669"/>
    <property type="project" value="InterPro"/>
</dbReference>
<evidence type="ECO:0000313" key="2">
    <source>
        <dbReference type="EMBL" id="SUA20637.1"/>
    </source>
</evidence>
<organism evidence="2">
    <name type="scientific">Neisseria gonorrhoeae</name>
    <dbReference type="NCBI Taxonomy" id="485"/>
    <lineage>
        <taxon>Bacteria</taxon>
        <taxon>Pseudomonadati</taxon>
        <taxon>Pseudomonadota</taxon>
        <taxon>Betaproteobacteria</taxon>
        <taxon>Neisseriales</taxon>
        <taxon>Neisseriaceae</taxon>
        <taxon>Neisseria</taxon>
    </lineage>
</organism>
<name>A0A378VUE0_NEIGO</name>
<sequence>MSAIRHADGGTLFWTKWPTCPFHAGQTLARDSRKAVRRIGDATEQPVDVRIVCATHKTSKPLSKAAHSAKTCITVSMSSASICRPCVKCAKI</sequence>
<protein>
    <submittedName>
        <fullName evidence="2">Rsp</fullName>
    </submittedName>
</protein>
<dbReference type="Pfam" id="PF00158">
    <property type="entry name" value="Sigma54_activat"/>
    <property type="match status" value="1"/>
</dbReference>
<dbReference type="AlphaFoldDB" id="A0A378VUE0"/>
<reference evidence="2" key="1">
    <citation type="submission" date="2018-06" db="EMBL/GenBank/DDBJ databases">
        <authorList>
            <consortium name="Pathogen Informatics"/>
            <person name="Doyle S."/>
        </authorList>
    </citation>
    <scope>NUCLEOTIDE SEQUENCE [LARGE SCALE GENOMIC DNA]</scope>
    <source>
        <strain evidence="2">NCTC11421</strain>
    </source>
</reference>
<dbReference type="InterPro" id="IPR002078">
    <property type="entry name" value="Sigma_54_int"/>
</dbReference>
<feature type="domain" description="Sigma-54 factor interaction" evidence="1">
    <location>
        <begin position="4"/>
        <end position="60"/>
    </location>
</feature>
<accession>A0A378VUE0</accession>
<gene>
    <name evidence="2" type="ORF">NCTC11421_00730</name>
</gene>
<dbReference type="GO" id="GO:0006355">
    <property type="term" value="P:regulation of DNA-templated transcription"/>
    <property type="evidence" value="ECO:0007669"/>
    <property type="project" value="InterPro"/>
</dbReference>
<dbReference type="EMBL" id="UGRI01000001">
    <property type="protein sequence ID" value="SUA20637.1"/>
    <property type="molecule type" value="Genomic_DNA"/>
</dbReference>